<feature type="region of interest" description="Disordered" evidence="1">
    <location>
        <begin position="23"/>
        <end position="96"/>
    </location>
</feature>
<dbReference type="AlphaFoldDB" id="A0A7V8NNB6"/>
<gene>
    <name evidence="2" type="ORF">HRJ53_05400</name>
</gene>
<evidence type="ECO:0000256" key="1">
    <source>
        <dbReference type="SAM" id="MobiDB-lite"/>
    </source>
</evidence>
<name>A0A7V8NNB6_9BACT</name>
<organism evidence="2 3">
    <name type="scientific">Candidatus Acidiferrum panamense</name>
    <dbReference type="NCBI Taxonomy" id="2741543"/>
    <lineage>
        <taxon>Bacteria</taxon>
        <taxon>Pseudomonadati</taxon>
        <taxon>Acidobacteriota</taxon>
        <taxon>Terriglobia</taxon>
        <taxon>Candidatus Acidiferrales</taxon>
        <taxon>Candidatus Acidiferrum</taxon>
    </lineage>
</organism>
<feature type="non-terminal residue" evidence="2">
    <location>
        <position position="1"/>
    </location>
</feature>
<evidence type="ECO:0000313" key="2">
    <source>
        <dbReference type="EMBL" id="MBA0084411.1"/>
    </source>
</evidence>
<dbReference type="Proteomes" id="UP000567293">
    <property type="component" value="Unassembled WGS sequence"/>
</dbReference>
<proteinExistence type="predicted"/>
<comment type="caution">
    <text evidence="2">The sequence shown here is derived from an EMBL/GenBank/DDBJ whole genome shotgun (WGS) entry which is preliminary data.</text>
</comment>
<sequence>DWEQWQSILKRLEAISDHVHTAPANLRPIGNPARLPQSAPANGHVTGHLGAGHSSGATHGHLQPQGYTLRAGGAFPAQSKPFGAASKPAFLRPLAR</sequence>
<protein>
    <submittedName>
        <fullName evidence="2">Uncharacterized protein</fullName>
    </submittedName>
</protein>
<dbReference type="EMBL" id="JACDQQ010000525">
    <property type="protein sequence ID" value="MBA0084411.1"/>
    <property type="molecule type" value="Genomic_DNA"/>
</dbReference>
<evidence type="ECO:0000313" key="3">
    <source>
        <dbReference type="Proteomes" id="UP000567293"/>
    </source>
</evidence>
<feature type="compositionally biased region" description="Low complexity" evidence="1">
    <location>
        <begin position="46"/>
        <end position="62"/>
    </location>
</feature>
<accession>A0A7V8NNB6</accession>
<keyword evidence="3" id="KW-1185">Reference proteome</keyword>
<reference evidence="2" key="1">
    <citation type="submission" date="2020-06" db="EMBL/GenBank/DDBJ databases">
        <title>Legume-microbial interactions unlock mineral nutrients during tropical forest succession.</title>
        <authorList>
            <person name="Epihov D.Z."/>
        </authorList>
    </citation>
    <scope>NUCLEOTIDE SEQUENCE [LARGE SCALE GENOMIC DNA]</scope>
    <source>
        <strain evidence="2">Pan2503</strain>
    </source>
</reference>